<feature type="binding site" evidence="13">
    <location>
        <position position="285"/>
    </location>
    <ligand>
        <name>K(+)</name>
        <dbReference type="ChEBI" id="CHEBI:29103"/>
    </ligand>
</feature>
<dbReference type="NCBIfam" id="NF008353">
    <property type="entry name" value="PRK11142.1"/>
    <property type="match status" value="1"/>
</dbReference>
<dbReference type="GO" id="GO:0005524">
    <property type="term" value="F:ATP binding"/>
    <property type="evidence" value="ECO:0007669"/>
    <property type="project" value="UniProtKB-UniRule"/>
</dbReference>
<comment type="caution">
    <text evidence="13">Lacks conserved residue(s) required for the propagation of feature annotation.</text>
</comment>
<comment type="similarity">
    <text evidence="1">Belongs to the carbohydrate kinase pfkB family.</text>
</comment>
<evidence type="ECO:0000256" key="7">
    <source>
        <dbReference type="ARBA" id="ARBA00022741"/>
    </source>
</evidence>
<feature type="binding site" evidence="13">
    <location>
        <position position="249"/>
    </location>
    <ligand>
        <name>K(+)</name>
        <dbReference type="ChEBI" id="CHEBI:29103"/>
    </ligand>
</feature>
<dbReference type="GeneID" id="58920616"/>
<dbReference type="EMBL" id="MKFU01000003">
    <property type="protein sequence ID" value="OHY95480.1"/>
    <property type="molecule type" value="Genomic_DNA"/>
</dbReference>
<dbReference type="Proteomes" id="UP000179934">
    <property type="component" value="Unassembled WGS sequence"/>
</dbReference>
<dbReference type="STRING" id="646.BJD16_08405"/>
<sequence length="306" mass="32730">MLNNKIVVLGSTNQDLVNKSSHLPKKGETIIGYEFFSARGGKGANQAVAVSNMGGKLSFISCLGKDDFANQLIADYQQSGMDTSKMVQLDDVATGLALIMVDEQGCNCISVAPNANAMLTKEFVTEQLDSLRQADYLLMQLETPIDGVELAAKEAHQANTYVIINPAPAKPLSDDVYPYIDLITPNETETEILTGIKMTDHASAEEAATLLQQKGVKNVIITLGEKGAYLQSADGIKEIIAGFRVDAKDTTAAGDTFNGALTVALSEGKSLRDAVLFAHRASAISVSRMGAQSSIPSREEVEQFNH</sequence>
<proteinExistence type="inferred from homology"/>
<name>A0A1S2D3E9_AERSO</name>
<keyword evidence="4 13" id="KW-0963">Cytoplasm</keyword>
<feature type="binding site" evidence="13">
    <location>
        <begin position="254"/>
        <end position="255"/>
    </location>
    <ligand>
        <name>ATP</name>
        <dbReference type="ChEBI" id="CHEBI:30616"/>
    </ligand>
</feature>
<evidence type="ECO:0000256" key="1">
    <source>
        <dbReference type="ARBA" id="ARBA00005380"/>
    </source>
</evidence>
<comment type="function">
    <text evidence="13">Catalyzes the phosphorylation of ribose at O-5 in a reaction requiring ATP and magnesium. The resulting D-ribose-5-phosphate can then be used either for sythesis of nucleotides, histidine, and tryptophan, or as a component of the pentose phosphate pathway.</text>
</comment>
<evidence type="ECO:0000256" key="2">
    <source>
        <dbReference type="ARBA" id="ARBA00012035"/>
    </source>
</evidence>
<dbReference type="Pfam" id="PF00294">
    <property type="entry name" value="PfkB"/>
    <property type="match status" value="1"/>
</dbReference>
<dbReference type="EC" id="2.7.1.15" evidence="2 13"/>
<evidence type="ECO:0000313" key="15">
    <source>
        <dbReference type="EMBL" id="OHY95480.1"/>
    </source>
</evidence>
<keyword evidence="6 13" id="KW-0479">Metal-binding</keyword>
<dbReference type="UniPathway" id="UPA00916">
    <property type="reaction ID" value="UER00889"/>
</dbReference>
<feature type="binding site" evidence="13">
    <location>
        <position position="294"/>
    </location>
    <ligand>
        <name>K(+)</name>
        <dbReference type="ChEBI" id="CHEBI:29103"/>
    </ligand>
</feature>
<dbReference type="HAMAP" id="MF_01987">
    <property type="entry name" value="Ribokinase"/>
    <property type="match status" value="1"/>
</dbReference>
<dbReference type="PROSITE" id="PS00584">
    <property type="entry name" value="PFKB_KINASES_2"/>
    <property type="match status" value="1"/>
</dbReference>
<dbReference type="InterPro" id="IPR029056">
    <property type="entry name" value="Ribokinase-like"/>
</dbReference>
<feature type="domain" description="Carbohydrate kinase PfkB" evidence="14">
    <location>
        <begin position="4"/>
        <end position="297"/>
    </location>
</feature>
<evidence type="ECO:0000256" key="12">
    <source>
        <dbReference type="ARBA" id="ARBA00023277"/>
    </source>
</evidence>
<accession>A0A1S2D3E9</accession>
<dbReference type="PRINTS" id="PR00990">
    <property type="entry name" value="RIBOKINASE"/>
</dbReference>
<feature type="binding site" evidence="13">
    <location>
        <position position="288"/>
    </location>
    <ligand>
        <name>K(+)</name>
        <dbReference type="ChEBI" id="CHEBI:29103"/>
    </ligand>
</feature>
<keyword evidence="9 13" id="KW-0067">ATP-binding</keyword>
<keyword evidence="7 13" id="KW-0547">Nucleotide-binding</keyword>
<dbReference type="GO" id="GO:0004747">
    <property type="term" value="F:ribokinase activity"/>
    <property type="evidence" value="ECO:0007669"/>
    <property type="project" value="UniProtKB-UniRule"/>
</dbReference>
<feature type="binding site" evidence="13">
    <location>
        <position position="279"/>
    </location>
    <ligand>
        <name>ATP</name>
        <dbReference type="ChEBI" id="CHEBI:30616"/>
    </ligand>
</feature>
<comment type="cofactor">
    <cofactor evidence="13">
        <name>Mg(2+)</name>
        <dbReference type="ChEBI" id="CHEBI:18420"/>
    </cofactor>
    <text evidence="13">Requires a divalent cation, most likely magnesium in vivo, as an electrophilic catalyst to aid phosphoryl group transfer. It is the chelate of the metal and the nucleotide that is the actual substrate.</text>
</comment>
<dbReference type="PROSITE" id="PS00583">
    <property type="entry name" value="PFKB_KINASES_1"/>
    <property type="match status" value="1"/>
</dbReference>
<evidence type="ECO:0000256" key="3">
    <source>
        <dbReference type="ARBA" id="ARBA00016943"/>
    </source>
</evidence>
<dbReference type="FunFam" id="3.40.1190.20:FF:000012">
    <property type="entry name" value="Ribokinase"/>
    <property type="match status" value="1"/>
</dbReference>
<evidence type="ECO:0000256" key="6">
    <source>
        <dbReference type="ARBA" id="ARBA00022723"/>
    </source>
</evidence>
<dbReference type="Gene3D" id="3.40.1190.20">
    <property type="match status" value="1"/>
</dbReference>
<gene>
    <name evidence="13" type="primary">rbsK</name>
    <name evidence="15" type="ORF">BJD16_08405</name>
</gene>
<dbReference type="SUPFAM" id="SSF53613">
    <property type="entry name" value="Ribokinase-like"/>
    <property type="match status" value="1"/>
</dbReference>
<comment type="subcellular location">
    <subcellularLocation>
        <location evidence="13">Cytoplasm</location>
    </subcellularLocation>
</comment>
<feature type="binding site" evidence="13">
    <location>
        <position position="186"/>
    </location>
    <ligand>
        <name>ATP</name>
        <dbReference type="ChEBI" id="CHEBI:30616"/>
    </ligand>
</feature>
<feature type="binding site" evidence="13">
    <location>
        <begin position="41"/>
        <end position="45"/>
    </location>
    <ligand>
        <name>substrate</name>
    </ligand>
</feature>
<evidence type="ECO:0000256" key="9">
    <source>
        <dbReference type="ARBA" id="ARBA00022840"/>
    </source>
</evidence>
<evidence type="ECO:0000256" key="5">
    <source>
        <dbReference type="ARBA" id="ARBA00022679"/>
    </source>
</evidence>
<evidence type="ECO:0000256" key="13">
    <source>
        <dbReference type="HAMAP-Rule" id="MF_01987"/>
    </source>
</evidence>
<dbReference type="PANTHER" id="PTHR10584">
    <property type="entry name" value="SUGAR KINASE"/>
    <property type="match status" value="1"/>
</dbReference>
<dbReference type="GO" id="GO:0046872">
    <property type="term" value="F:metal ion binding"/>
    <property type="evidence" value="ECO:0007669"/>
    <property type="project" value="UniProtKB-KW"/>
</dbReference>
<dbReference type="NCBIfam" id="TIGR02152">
    <property type="entry name" value="D_ribokin_bact"/>
    <property type="match status" value="1"/>
</dbReference>
<dbReference type="GO" id="GO:0019303">
    <property type="term" value="P:D-ribose catabolic process"/>
    <property type="evidence" value="ECO:0007669"/>
    <property type="project" value="UniProtKB-UniRule"/>
</dbReference>
<evidence type="ECO:0000256" key="8">
    <source>
        <dbReference type="ARBA" id="ARBA00022777"/>
    </source>
</evidence>
<dbReference type="InterPro" id="IPR011877">
    <property type="entry name" value="Ribokinase"/>
</dbReference>
<keyword evidence="10 13" id="KW-0460">Magnesium</keyword>
<dbReference type="AlphaFoldDB" id="A0A1S2D3E9"/>
<evidence type="ECO:0000256" key="10">
    <source>
        <dbReference type="ARBA" id="ARBA00022842"/>
    </source>
</evidence>
<feature type="binding site" evidence="13">
    <location>
        <begin position="13"/>
        <end position="15"/>
    </location>
    <ligand>
        <name>substrate</name>
    </ligand>
</feature>
<feature type="binding site" evidence="13">
    <location>
        <begin position="222"/>
        <end position="227"/>
    </location>
    <ligand>
        <name>ATP</name>
        <dbReference type="ChEBI" id="CHEBI:30616"/>
    </ligand>
</feature>
<evidence type="ECO:0000256" key="4">
    <source>
        <dbReference type="ARBA" id="ARBA00022490"/>
    </source>
</evidence>
<dbReference type="InterPro" id="IPR011611">
    <property type="entry name" value="PfkB_dom"/>
</dbReference>
<feature type="binding site" evidence="13">
    <location>
        <position position="251"/>
    </location>
    <ligand>
        <name>K(+)</name>
        <dbReference type="ChEBI" id="CHEBI:29103"/>
    </ligand>
</feature>
<protein>
    <recommendedName>
        <fullName evidence="3 13">Ribokinase</fullName>
        <shortName evidence="13">RK</shortName>
        <ecNumber evidence="2 13">2.7.1.15</ecNumber>
    </recommendedName>
</protein>
<reference evidence="15 16" key="1">
    <citation type="submission" date="2016-09" db="EMBL/GenBank/DDBJ databases">
        <title>Draft Genome Sequence of Aeromonas sobria Strain 08005, Isolated from Sick Rana catesbeiana.</title>
        <authorList>
            <person name="Yang Q."/>
        </authorList>
    </citation>
    <scope>NUCLEOTIDE SEQUENCE [LARGE SCALE GENOMIC DNA]</scope>
    <source>
        <strain evidence="15 16">08005</strain>
    </source>
</reference>
<feature type="active site" description="Proton acceptor" evidence="13">
    <location>
        <position position="255"/>
    </location>
</feature>
<dbReference type="RefSeq" id="WP_042018136.1">
    <property type="nucleotide sequence ID" value="NZ_CDBW01000003.1"/>
</dbReference>
<organism evidence="15 16">
    <name type="scientific">Aeromonas sobria</name>
    <dbReference type="NCBI Taxonomy" id="646"/>
    <lineage>
        <taxon>Bacteria</taxon>
        <taxon>Pseudomonadati</taxon>
        <taxon>Pseudomonadota</taxon>
        <taxon>Gammaproteobacteria</taxon>
        <taxon>Aeromonadales</taxon>
        <taxon>Aeromonadaceae</taxon>
        <taxon>Aeromonas</taxon>
    </lineage>
</organism>
<evidence type="ECO:0000259" key="14">
    <source>
        <dbReference type="Pfam" id="PF00294"/>
    </source>
</evidence>
<dbReference type="InterPro" id="IPR002173">
    <property type="entry name" value="Carboh/pur_kinase_PfkB_CS"/>
</dbReference>
<dbReference type="OrthoDB" id="9775849at2"/>
<comment type="similarity">
    <text evidence="13">Belongs to the carbohydrate kinase PfkB family. Ribokinase subfamily.</text>
</comment>
<comment type="catalytic activity">
    <reaction evidence="13">
        <text>D-ribose + ATP = D-ribose 5-phosphate + ADP + H(+)</text>
        <dbReference type="Rhea" id="RHEA:13697"/>
        <dbReference type="ChEBI" id="CHEBI:15378"/>
        <dbReference type="ChEBI" id="CHEBI:30616"/>
        <dbReference type="ChEBI" id="CHEBI:47013"/>
        <dbReference type="ChEBI" id="CHEBI:78346"/>
        <dbReference type="ChEBI" id="CHEBI:456216"/>
        <dbReference type="EC" id="2.7.1.15"/>
    </reaction>
</comment>
<feature type="binding site" evidence="13">
    <location>
        <position position="290"/>
    </location>
    <ligand>
        <name>K(+)</name>
        <dbReference type="ChEBI" id="CHEBI:29103"/>
    </ligand>
</feature>
<dbReference type="PANTHER" id="PTHR10584:SF166">
    <property type="entry name" value="RIBOKINASE"/>
    <property type="match status" value="1"/>
</dbReference>
<comment type="pathway">
    <text evidence="13">Carbohydrate metabolism; D-ribose degradation; D-ribose 5-phosphate from beta-D-ribopyranose: step 2/2.</text>
</comment>
<dbReference type="GO" id="GO:0005829">
    <property type="term" value="C:cytosol"/>
    <property type="evidence" value="ECO:0007669"/>
    <property type="project" value="TreeGrafter"/>
</dbReference>
<keyword evidence="12 13" id="KW-0119">Carbohydrate metabolism</keyword>
<comment type="subunit">
    <text evidence="13">Homodimer.</text>
</comment>
<evidence type="ECO:0000313" key="16">
    <source>
        <dbReference type="Proteomes" id="UP000179934"/>
    </source>
</evidence>
<feature type="binding site" evidence="13">
    <location>
        <position position="142"/>
    </location>
    <ligand>
        <name>substrate</name>
    </ligand>
</feature>
<feature type="binding site" evidence="13">
    <location>
        <position position="255"/>
    </location>
    <ligand>
        <name>substrate</name>
    </ligand>
</feature>
<keyword evidence="5 13" id="KW-0808">Transferase</keyword>
<keyword evidence="11 13" id="KW-0630">Potassium</keyword>
<comment type="activity regulation">
    <text evidence="13">Activated by a monovalent cation that binds near, but not in, the active site. The most likely occupant of the site in vivo is potassium. Ion binding induces a conformational change that may alter substrate affinity.</text>
</comment>
<keyword evidence="8 13" id="KW-0418">Kinase</keyword>
<dbReference type="CDD" id="cd01174">
    <property type="entry name" value="ribokinase"/>
    <property type="match status" value="1"/>
</dbReference>
<comment type="caution">
    <text evidence="15">The sequence shown here is derived from an EMBL/GenBank/DDBJ whole genome shotgun (WGS) entry which is preliminary data.</text>
</comment>
<dbReference type="InterPro" id="IPR002139">
    <property type="entry name" value="Ribo/fructo_kinase"/>
</dbReference>
<evidence type="ECO:0000256" key="11">
    <source>
        <dbReference type="ARBA" id="ARBA00022958"/>
    </source>
</evidence>